<feature type="chain" id="PRO_5002871803" description="Hemolysin" evidence="1">
    <location>
        <begin position="25"/>
        <end position="82"/>
    </location>
</feature>
<dbReference type="OrthoDB" id="9871968at2"/>
<dbReference type="RefSeq" id="WP_012590374.1">
    <property type="nucleotide sequence ID" value="NC_011666.1"/>
</dbReference>
<feature type="signal peptide" evidence="1">
    <location>
        <begin position="1"/>
        <end position="24"/>
    </location>
</feature>
<sequence>MINKFSPFALGLAGAFAMISAVCAQPAAQQNLDREPTGSIAAPSPEKDGVRVYCFNGAARDGTKTQRGWVCQQDTGAASDAR</sequence>
<reference evidence="2 3" key="1">
    <citation type="journal article" date="2010" name="J. Bacteriol.">
        <title>Complete genome sequence of the aerobic facultative methanotroph Methylocella silvestris BL2.</title>
        <authorList>
            <person name="Chen Y."/>
            <person name="Crombie A."/>
            <person name="Rahman M.T."/>
            <person name="Dedysh S.N."/>
            <person name="Liesack W."/>
            <person name="Stott M.B."/>
            <person name="Alam M."/>
            <person name="Theisen A.R."/>
            <person name="Murrell J.C."/>
            <person name="Dunfield P.F."/>
        </authorList>
    </citation>
    <scope>NUCLEOTIDE SEQUENCE [LARGE SCALE GENOMIC DNA]</scope>
    <source>
        <strain evidence="3">DSM 15510 / CIP 108128 / LMG 27833 / NCIMB 13906 / BL2</strain>
    </source>
</reference>
<dbReference type="KEGG" id="msl:Msil_1339"/>
<organism evidence="2 3">
    <name type="scientific">Methylocella silvestris (strain DSM 15510 / CIP 108128 / LMG 27833 / NCIMB 13906 / BL2)</name>
    <dbReference type="NCBI Taxonomy" id="395965"/>
    <lineage>
        <taxon>Bacteria</taxon>
        <taxon>Pseudomonadati</taxon>
        <taxon>Pseudomonadota</taxon>
        <taxon>Alphaproteobacteria</taxon>
        <taxon>Hyphomicrobiales</taxon>
        <taxon>Beijerinckiaceae</taxon>
        <taxon>Methylocella</taxon>
    </lineage>
</organism>
<evidence type="ECO:0008006" key="4">
    <source>
        <dbReference type="Google" id="ProtNLM"/>
    </source>
</evidence>
<evidence type="ECO:0000313" key="3">
    <source>
        <dbReference type="Proteomes" id="UP000002257"/>
    </source>
</evidence>
<proteinExistence type="predicted"/>
<evidence type="ECO:0000256" key="1">
    <source>
        <dbReference type="SAM" id="SignalP"/>
    </source>
</evidence>
<dbReference type="AlphaFoldDB" id="B8ERC0"/>
<gene>
    <name evidence="2" type="ordered locus">Msil_1339</name>
</gene>
<dbReference type="Proteomes" id="UP000002257">
    <property type="component" value="Chromosome"/>
</dbReference>
<protein>
    <recommendedName>
        <fullName evidence="4">Hemolysin</fullName>
    </recommendedName>
</protein>
<evidence type="ECO:0000313" key="2">
    <source>
        <dbReference type="EMBL" id="ACK50304.1"/>
    </source>
</evidence>
<dbReference type="HOGENOM" id="CLU_2554414_0_0_5"/>
<keyword evidence="1" id="KW-0732">Signal</keyword>
<dbReference type="EMBL" id="CP001280">
    <property type="protein sequence ID" value="ACK50304.1"/>
    <property type="molecule type" value="Genomic_DNA"/>
</dbReference>
<keyword evidence="3" id="KW-1185">Reference proteome</keyword>
<accession>B8ERC0</accession>
<name>B8ERC0_METSB</name>